<feature type="domain" description="Calcineurin-like phosphoesterase" evidence="1">
    <location>
        <begin position="59"/>
        <end position="231"/>
    </location>
</feature>
<dbReference type="GO" id="GO:0016787">
    <property type="term" value="F:hydrolase activity"/>
    <property type="evidence" value="ECO:0007669"/>
    <property type="project" value="InterPro"/>
</dbReference>
<dbReference type="AlphaFoldDB" id="A0A938WPN4"/>
<dbReference type="Gene3D" id="3.60.21.10">
    <property type="match status" value="1"/>
</dbReference>
<dbReference type="InterPro" id="IPR029052">
    <property type="entry name" value="Metallo-depent_PP-like"/>
</dbReference>
<reference evidence="2 3" key="1">
    <citation type="journal article" date="2021" name="Sci. Rep.">
        <title>The distribution of antibiotic resistance genes in chicken gut microbiota commensals.</title>
        <authorList>
            <person name="Juricova H."/>
            <person name="Matiasovicova J."/>
            <person name="Kubasova T."/>
            <person name="Cejkova D."/>
            <person name="Rychlik I."/>
        </authorList>
    </citation>
    <scope>NUCLEOTIDE SEQUENCE [LARGE SCALE GENOMIC DNA]</scope>
    <source>
        <strain evidence="2 3">An819</strain>
    </source>
</reference>
<dbReference type="InterPro" id="IPR004843">
    <property type="entry name" value="Calcineurin-like_PHP"/>
</dbReference>
<dbReference type="EMBL" id="JACJJL010000031">
    <property type="protein sequence ID" value="MBM6662827.1"/>
    <property type="molecule type" value="Genomic_DNA"/>
</dbReference>
<dbReference type="RefSeq" id="WP_205111620.1">
    <property type="nucleotide sequence ID" value="NZ_JACJJL010000031.1"/>
</dbReference>
<dbReference type="PANTHER" id="PTHR43143">
    <property type="entry name" value="METALLOPHOSPHOESTERASE, CALCINEURIN SUPERFAMILY"/>
    <property type="match status" value="1"/>
</dbReference>
<dbReference type="InterPro" id="IPR051918">
    <property type="entry name" value="STPP_CPPED1"/>
</dbReference>
<evidence type="ECO:0000259" key="1">
    <source>
        <dbReference type="Pfam" id="PF00149"/>
    </source>
</evidence>
<evidence type="ECO:0000313" key="2">
    <source>
        <dbReference type="EMBL" id="MBM6662827.1"/>
    </source>
</evidence>
<keyword evidence="3" id="KW-1185">Reference proteome</keyword>
<name>A0A938WPN4_9BACT</name>
<accession>A0A938WPN4</accession>
<comment type="caution">
    <text evidence="2">The sequence shown here is derived from an EMBL/GenBank/DDBJ whole genome shotgun (WGS) entry which is preliminary data.</text>
</comment>
<proteinExistence type="predicted"/>
<dbReference type="PANTHER" id="PTHR43143:SF1">
    <property type="entry name" value="SERINE_THREONINE-PROTEIN PHOSPHATASE CPPED1"/>
    <property type="match status" value="1"/>
</dbReference>
<dbReference type="SUPFAM" id="SSF56300">
    <property type="entry name" value="Metallo-dependent phosphatases"/>
    <property type="match status" value="1"/>
</dbReference>
<organism evidence="2 3">
    <name type="scientific">Marseilla massiliensis</name>
    <dbReference type="NCBI Taxonomy" id="1841864"/>
    <lineage>
        <taxon>Bacteria</taxon>
        <taxon>Pseudomonadati</taxon>
        <taxon>Bacteroidota</taxon>
        <taxon>Bacteroidia</taxon>
        <taxon>Bacteroidales</taxon>
        <taxon>Prevotellaceae</taxon>
        <taxon>Marseilla</taxon>
    </lineage>
</organism>
<dbReference type="PROSITE" id="PS51257">
    <property type="entry name" value="PROKAR_LIPOPROTEIN"/>
    <property type="match status" value="1"/>
</dbReference>
<protein>
    <submittedName>
        <fullName evidence="2">Metallophosphoesterase</fullName>
    </submittedName>
</protein>
<gene>
    <name evidence="2" type="ORF">H6B30_13925</name>
</gene>
<dbReference type="Proteomes" id="UP000764045">
    <property type="component" value="Unassembled WGS sequence"/>
</dbReference>
<dbReference type="Pfam" id="PF00149">
    <property type="entry name" value="Metallophos"/>
    <property type="match status" value="1"/>
</dbReference>
<evidence type="ECO:0000313" key="3">
    <source>
        <dbReference type="Proteomes" id="UP000764045"/>
    </source>
</evidence>
<sequence>MILKHEFAMAAAVALAFVAGGCDGVFDYHPYDVRFGGELGINGTAIGRIGALCGGKDTLRVAFVSDSHGWYTETGDMVDDINRRGRADFVVHLGDLTDCGTTKEFVWQRDVLAGLGVPYVALLGNHDCLGTGEETYRRMYGEGNFSFIVARIKFVCLNTNATEYDYVAANPDFNYMEGQWTADSALFDRTVVCMHAAPYSDQFNNNVAKPFEYYVSKFPGIMCCVYGHDHRLSAGDIFGDGLMYYGVDCAANRSYLLFTFTPDGYEYEVVSF</sequence>